<sequence length="107" mass="11882">MRIRKTAALAVPVAALSMLAPAQADASTSAPATSARTCYYNVVHIRVHGHLNVRSGPGLRYRVVARLPYNARHVPGDCRTHRADHRTWVHLTHPMGWADGHYLRAVR</sequence>
<name>A0A372JFC4_9ACTN</name>
<evidence type="ECO:0000256" key="1">
    <source>
        <dbReference type="SAM" id="SignalP"/>
    </source>
</evidence>
<proteinExistence type="predicted"/>
<keyword evidence="3" id="KW-1185">Reference proteome</keyword>
<evidence type="ECO:0000313" key="2">
    <source>
        <dbReference type="EMBL" id="RFU38078.1"/>
    </source>
</evidence>
<gene>
    <name evidence="2" type="ORF">DZF91_29575</name>
</gene>
<dbReference type="OrthoDB" id="3482365at2"/>
<dbReference type="AlphaFoldDB" id="A0A372JFC4"/>
<feature type="signal peptide" evidence="1">
    <location>
        <begin position="1"/>
        <end position="24"/>
    </location>
</feature>
<protein>
    <submittedName>
        <fullName evidence="2">SH3 domain-containing protein</fullName>
    </submittedName>
</protein>
<reference evidence="2 3" key="1">
    <citation type="submission" date="2018-08" db="EMBL/GenBank/DDBJ databases">
        <title>Actinomadura jelena sp. nov., a novel Actinomycete isolated from soil in Chad.</title>
        <authorList>
            <person name="Shi L."/>
        </authorList>
    </citation>
    <scope>NUCLEOTIDE SEQUENCE [LARGE SCALE GENOMIC DNA]</scope>
    <source>
        <strain evidence="2 3">NEAU-G17</strain>
    </source>
</reference>
<organism evidence="2 3">
    <name type="scientific">Actinomadura logoneensis</name>
    <dbReference type="NCBI Taxonomy" id="2293572"/>
    <lineage>
        <taxon>Bacteria</taxon>
        <taxon>Bacillati</taxon>
        <taxon>Actinomycetota</taxon>
        <taxon>Actinomycetes</taxon>
        <taxon>Streptosporangiales</taxon>
        <taxon>Thermomonosporaceae</taxon>
        <taxon>Actinomadura</taxon>
    </lineage>
</organism>
<dbReference type="EMBL" id="QURH01000875">
    <property type="protein sequence ID" value="RFU38078.1"/>
    <property type="molecule type" value="Genomic_DNA"/>
</dbReference>
<keyword evidence="1" id="KW-0732">Signal</keyword>
<dbReference type="RefSeq" id="WP_117360387.1">
    <property type="nucleotide sequence ID" value="NZ_QURH01000875.1"/>
</dbReference>
<dbReference type="Proteomes" id="UP000261811">
    <property type="component" value="Unassembled WGS sequence"/>
</dbReference>
<accession>A0A372JFC4</accession>
<evidence type="ECO:0000313" key="3">
    <source>
        <dbReference type="Proteomes" id="UP000261811"/>
    </source>
</evidence>
<dbReference type="Gene3D" id="2.30.30.40">
    <property type="entry name" value="SH3 Domains"/>
    <property type="match status" value="1"/>
</dbReference>
<feature type="chain" id="PRO_5016877424" evidence="1">
    <location>
        <begin position="25"/>
        <end position="107"/>
    </location>
</feature>
<comment type="caution">
    <text evidence="2">The sequence shown here is derived from an EMBL/GenBank/DDBJ whole genome shotgun (WGS) entry which is preliminary data.</text>
</comment>